<dbReference type="PIRSF" id="PIRSF015558">
    <property type="entry name" value="Txn_reg_DeoR_prd"/>
    <property type="match status" value="1"/>
</dbReference>
<dbReference type="InterPro" id="IPR059020">
    <property type="entry name" value="CapW_CTD"/>
</dbReference>
<sequence length="278" mass="31462">MPRRSSAPRERLEAIEMLLLWEGRVSRSRLLSLFEVHETLASRDLAMYRTQYPNACEPEMASKSYVASWGLRPHLTVGAFDEYQRLIGASKGFEGVAVSVPFEHSQIDATSIRYPLFSQIHQAISLGRCIQVQYRSMTTPQGQDRIIRPHALIQAGPRWHIRAFCAKAQEFRDFNLGRISIVTSSDRTDLHSGEQDRAWHQMISIRLVPHHGLSAGQAMMVRDEYMGGTVAKVFTVRASMAKYLIQSFRAAVDPDREKAPEHLLMVANPEDLPAGSTW</sequence>
<dbReference type="InterPro" id="IPR026881">
    <property type="entry name" value="WYL_dom"/>
</dbReference>
<name>A0A9X1C634_9PSED</name>
<gene>
    <name evidence="4" type="ORF">JWR99_10670</name>
</gene>
<proteinExistence type="predicted"/>
<accession>A0A9X1C634</accession>
<dbReference type="Proteomes" id="UP001154860">
    <property type="component" value="Unassembled WGS sequence"/>
</dbReference>
<dbReference type="PROSITE" id="PS52050">
    <property type="entry name" value="WYL"/>
    <property type="match status" value="1"/>
</dbReference>
<feature type="domain" description="DNA-binding transcriptional repressor CapW winged helix-turn-helix" evidence="3">
    <location>
        <begin position="9"/>
        <end position="87"/>
    </location>
</feature>
<dbReference type="InterPro" id="IPR059019">
    <property type="entry name" value="WHD_CapW"/>
</dbReference>
<evidence type="ECO:0000313" key="4">
    <source>
        <dbReference type="EMBL" id="MBN2976402.1"/>
    </source>
</evidence>
<dbReference type="AlphaFoldDB" id="A0A9X1C634"/>
<dbReference type="RefSeq" id="WP_205490328.1">
    <property type="nucleotide sequence ID" value="NZ_JAFHKI010000067.1"/>
</dbReference>
<organism evidence="4 5">
    <name type="scientific">Pseudomonas lactucae</name>
    <dbReference type="NCBI Taxonomy" id="2813360"/>
    <lineage>
        <taxon>Bacteria</taxon>
        <taxon>Pseudomonadati</taxon>
        <taxon>Pseudomonadota</taxon>
        <taxon>Gammaproteobacteria</taxon>
        <taxon>Pseudomonadales</taxon>
        <taxon>Pseudomonadaceae</taxon>
        <taxon>Pseudomonas</taxon>
    </lineage>
</organism>
<dbReference type="InterPro" id="IPR016634">
    <property type="entry name" value="CapW-like"/>
</dbReference>
<evidence type="ECO:0000259" key="3">
    <source>
        <dbReference type="Pfam" id="PF26109"/>
    </source>
</evidence>
<dbReference type="PANTHER" id="PTHR34580">
    <property type="match status" value="1"/>
</dbReference>
<dbReference type="Pfam" id="PF26109">
    <property type="entry name" value="WHD_BrxR"/>
    <property type="match status" value="1"/>
</dbReference>
<comment type="caution">
    <text evidence="4">The sequence shown here is derived from an EMBL/GenBank/DDBJ whole genome shotgun (WGS) entry which is preliminary data.</text>
</comment>
<evidence type="ECO:0000313" key="5">
    <source>
        <dbReference type="Proteomes" id="UP001154860"/>
    </source>
</evidence>
<evidence type="ECO:0000259" key="1">
    <source>
        <dbReference type="Pfam" id="PF13280"/>
    </source>
</evidence>
<dbReference type="EMBL" id="JAFHKJ010000042">
    <property type="protein sequence ID" value="MBN2976402.1"/>
    <property type="molecule type" value="Genomic_DNA"/>
</dbReference>
<dbReference type="PANTHER" id="PTHR34580:SF3">
    <property type="entry name" value="PROTEIN PAFB"/>
    <property type="match status" value="1"/>
</dbReference>
<reference evidence="4 5" key="1">
    <citation type="journal article" date="2021" name="Int. J. Syst. Evol. Microbiol.">
        <title>Pseudomonas lactucae sp. nov., a pathogen causing bacterial rot of lettuce in Japan.</title>
        <authorList>
            <person name="Sawada H."/>
            <person name="Fujikawa T."/>
            <person name="Satou M."/>
        </authorList>
    </citation>
    <scope>NUCLEOTIDE SEQUENCE [LARGE SCALE GENOMIC DNA]</scope>
    <source>
        <strain evidence="4 5">MAFF 301381</strain>
    </source>
</reference>
<dbReference type="Pfam" id="PF26107">
    <property type="entry name" value="BrxR_CTD"/>
    <property type="match status" value="1"/>
</dbReference>
<dbReference type="InterPro" id="IPR051534">
    <property type="entry name" value="CBASS_pafABC_assoc_protein"/>
</dbReference>
<feature type="domain" description="WYL" evidence="1">
    <location>
        <begin position="116"/>
        <end position="182"/>
    </location>
</feature>
<keyword evidence="5" id="KW-1185">Reference proteome</keyword>
<evidence type="ECO:0000259" key="2">
    <source>
        <dbReference type="Pfam" id="PF26107"/>
    </source>
</evidence>
<reference evidence="4 5" key="2">
    <citation type="journal article" date="2023" name="Plant Pathol.">
        <title>Dismantling and reorganizing Pseudomonas marginalis sensu#lato.</title>
        <authorList>
            <person name="Sawada H."/>
            <person name="Fujikawa T."/>
            <person name="Satou M."/>
        </authorList>
    </citation>
    <scope>NUCLEOTIDE SEQUENCE [LARGE SCALE GENOMIC DNA]</scope>
    <source>
        <strain evidence="4 5">MAFF 301381</strain>
    </source>
</reference>
<protein>
    <submittedName>
        <fullName evidence="4">WYL domain-containing protein</fullName>
    </submittedName>
</protein>
<dbReference type="Pfam" id="PF13280">
    <property type="entry name" value="WYL"/>
    <property type="match status" value="1"/>
</dbReference>
<feature type="domain" description="DNA-binding transcriptional repressor CapW C-terminal dimerisation" evidence="2">
    <location>
        <begin position="202"/>
        <end position="272"/>
    </location>
</feature>